<keyword evidence="2 10" id="KW-0723">Serine/threonine-protein kinase</keyword>
<evidence type="ECO:0000256" key="3">
    <source>
        <dbReference type="ARBA" id="ARBA00022679"/>
    </source>
</evidence>
<dbReference type="InterPro" id="IPR050108">
    <property type="entry name" value="CDK"/>
</dbReference>
<sequence length="417" mass="46947">MASDTKKHAAKSPALDVPPEPPFKRLKLSPQPGKRAQNGHHSSTPASPSADFPLVADLAEQLDTQERNKYVKGKKLGSGQYADVFSAHLVEDPTKLVAIKKIKVGDEIKEMGISYDSLREIKFLQELDHPNIIKLFAVYSTKDQNLNLVLEQLPQGDLLKLIHDTSIMYTASDVKSWMLMLCRAVHFCHANFVLHRDIKPNNLLIAANGQIKLADFGLARSFADPYALMTPTTITIWYRPPELFFGARHYGGAVDVWSCGCVFAELANREVLFRAWPESTLNMLELINQKVGTPTDENWPGVSKLPEYVKSSTQYAVKSKDYWRETFRTSGETGVDLMMKMLLLDPRKRLTAQGILEHEYWTSEPRPTPLKDLPRKGGGIETMGEDLKRRGCELPVEEEGRERGDKVARKIDFGIGR</sequence>
<comment type="catalytic activity">
    <reaction evidence="7">
        <text>L-threonyl-[protein] + ATP = O-phospho-L-threonyl-[protein] + ADP + H(+)</text>
        <dbReference type="Rhea" id="RHEA:46608"/>
        <dbReference type="Rhea" id="RHEA-COMP:11060"/>
        <dbReference type="Rhea" id="RHEA-COMP:11605"/>
        <dbReference type="ChEBI" id="CHEBI:15378"/>
        <dbReference type="ChEBI" id="CHEBI:30013"/>
        <dbReference type="ChEBI" id="CHEBI:30616"/>
        <dbReference type="ChEBI" id="CHEBI:61977"/>
        <dbReference type="ChEBI" id="CHEBI:456216"/>
        <dbReference type="EC" id="2.7.11.22"/>
    </reaction>
</comment>
<comment type="similarity">
    <text evidence="1">Belongs to the protein kinase superfamily. CMGC Ser/Thr protein kinase family. CDC2/CDKX subfamily.</text>
</comment>
<dbReference type="PANTHER" id="PTHR24056">
    <property type="entry name" value="CELL DIVISION PROTEIN KINASE"/>
    <property type="match status" value="1"/>
</dbReference>
<evidence type="ECO:0000313" key="14">
    <source>
        <dbReference type="Proteomes" id="UP001296104"/>
    </source>
</evidence>
<reference evidence="13" key="1">
    <citation type="submission" date="2023-11" db="EMBL/GenBank/DDBJ databases">
        <authorList>
            <person name="Alioto T."/>
            <person name="Alioto T."/>
            <person name="Gomez Garrido J."/>
        </authorList>
    </citation>
    <scope>NUCLEOTIDE SEQUENCE</scope>
</reference>
<dbReference type="InterPro" id="IPR000719">
    <property type="entry name" value="Prot_kinase_dom"/>
</dbReference>
<protein>
    <submittedName>
        <fullName evidence="13">Serine threonine- kinase crk1</fullName>
    </submittedName>
</protein>
<organism evidence="13 14">
    <name type="scientific">Lecanosticta acicola</name>
    <dbReference type="NCBI Taxonomy" id="111012"/>
    <lineage>
        <taxon>Eukaryota</taxon>
        <taxon>Fungi</taxon>
        <taxon>Dikarya</taxon>
        <taxon>Ascomycota</taxon>
        <taxon>Pezizomycotina</taxon>
        <taxon>Dothideomycetes</taxon>
        <taxon>Dothideomycetidae</taxon>
        <taxon>Mycosphaerellales</taxon>
        <taxon>Mycosphaerellaceae</taxon>
        <taxon>Lecanosticta</taxon>
    </lineage>
</organism>
<evidence type="ECO:0000256" key="8">
    <source>
        <dbReference type="ARBA" id="ARBA00048367"/>
    </source>
</evidence>
<evidence type="ECO:0000256" key="5">
    <source>
        <dbReference type="ARBA" id="ARBA00022777"/>
    </source>
</evidence>
<dbReference type="GO" id="GO:0070985">
    <property type="term" value="C:transcription factor TFIIK complex"/>
    <property type="evidence" value="ECO:0007669"/>
    <property type="project" value="TreeGrafter"/>
</dbReference>
<dbReference type="FunFam" id="1.10.510.10:FF:000624">
    <property type="entry name" value="Mitogen-activated protein kinase"/>
    <property type="match status" value="1"/>
</dbReference>
<evidence type="ECO:0000256" key="4">
    <source>
        <dbReference type="ARBA" id="ARBA00022741"/>
    </source>
</evidence>
<comment type="catalytic activity">
    <reaction evidence="8">
        <text>L-seryl-[protein] + ATP = O-phospho-L-seryl-[protein] + ADP + H(+)</text>
        <dbReference type="Rhea" id="RHEA:17989"/>
        <dbReference type="Rhea" id="RHEA-COMP:9863"/>
        <dbReference type="Rhea" id="RHEA-COMP:11604"/>
        <dbReference type="ChEBI" id="CHEBI:15378"/>
        <dbReference type="ChEBI" id="CHEBI:29999"/>
        <dbReference type="ChEBI" id="CHEBI:30616"/>
        <dbReference type="ChEBI" id="CHEBI:83421"/>
        <dbReference type="ChEBI" id="CHEBI:456216"/>
        <dbReference type="EC" id="2.7.11.22"/>
    </reaction>
</comment>
<dbReference type="PROSITE" id="PS50011">
    <property type="entry name" value="PROTEIN_KINASE_DOM"/>
    <property type="match status" value="1"/>
</dbReference>
<keyword evidence="6 9" id="KW-0067">ATP-binding</keyword>
<dbReference type="Gene3D" id="3.30.200.20">
    <property type="entry name" value="Phosphorylase Kinase, domain 1"/>
    <property type="match status" value="1"/>
</dbReference>
<gene>
    <name evidence="13" type="ORF">LECACI_7A009717</name>
</gene>
<keyword evidence="14" id="KW-1185">Reference proteome</keyword>
<accession>A0AAI8Z8P3</accession>
<evidence type="ECO:0000256" key="9">
    <source>
        <dbReference type="PROSITE-ProRule" id="PRU10141"/>
    </source>
</evidence>
<dbReference type="SUPFAM" id="SSF56112">
    <property type="entry name" value="Protein kinase-like (PK-like)"/>
    <property type="match status" value="1"/>
</dbReference>
<feature type="domain" description="Protein kinase" evidence="12">
    <location>
        <begin position="70"/>
        <end position="361"/>
    </location>
</feature>
<evidence type="ECO:0000256" key="6">
    <source>
        <dbReference type="ARBA" id="ARBA00022840"/>
    </source>
</evidence>
<dbReference type="GO" id="GO:0045944">
    <property type="term" value="P:positive regulation of transcription by RNA polymerase II"/>
    <property type="evidence" value="ECO:0007669"/>
    <property type="project" value="TreeGrafter"/>
</dbReference>
<dbReference type="GO" id="GO:0004693">
    <property type="term" value="F:cyclin-dependent protein serine/threonine kinase activity"/>
    <property type="evidence" value="ECO:0007669"/>
    <property type="project" value="UniProtKB-EC"/>
</dbReference>
<dbReference type="PROSITE" id="PS00107">
    <property type="entry name" value="PROTEIN_KINASE_ATP"/>
    <property type="match status" value="1"/>
</dbReference>
<dbReference type="SMART" id="SM00220">
    <property type="entry name" value="S_TKc"/>
    <property type="match status" value="1"/>
</dbReference>
<dbReference type="PROSITE" id="PS00108">
    <property type="entry name" value="PROTEIN_KINASE_ST"/>
    <property type="match status" value="1"/>
</dbReference>
<dbReference type="Pfam" id="PF00069">
    <property type="entry name" value="Pkinase"/>
    <property type="match status" value="1"/>
</dbReference>
<dbReference type="AlphaFoldDB" id="A0AAI8Z8P3"/>
<dbReference type="Proteomes" id="UP001296104">
    <property type="component" value="Unassembled WGS sequence"/>
</dbReference>
<evidence type="ECO:0000259" key="12">
    <source>
        <dbReference type="PROSITE" id="PS50011"/>
    </source>
</evidence>
<dbReference type="PANTHER" id="PTHR24056:SF0">
    <property type="entry name" value="CYCLIN-DEPENDENT KINASE 7"/>
    <property type="match status" value="1"/>
</dbReference>
<feature type="binding site" evidence="9">
    <location>
        <position position="101"/>
    </location>
    <ligand>
        <name>ATP</name>
        <dbReference type="ChEBI" id="CHEBI:30616"/>
    </ligand>
</feature>
<keyword evidence="4 9" id="KW-0547">Nucleotide-binding</keyword>
<dbReference type="InterPro" id="IPR008271">
    <property type="entry name" value="Ser/Thr_kinase_AS"/>
</dbReference>
<dbReference type="GO" id="GO:0005524">
    <property type="term" value="F:ATP binding"/>
    <property type="evidence" value="ECO:0007669"/>
    <property type="project" value="UniProtKB-UniRule"/>
</dbReference>
<proteinExistence type="inferred from homology"/>
<name>A0AAI8Z8P3_9PEZI</name>
<evidence type="ECO:0000256" key="2">
    <source>
        <dbReference type="ARBA" id="ARBA00022527"/>
    </source>
</evidence>
<dbReference type="InterPro" id="IPR011009">
    <property type="entry name" value="Kinase-like_dom_sf"/>
</dbReference>
<dbReference type="InterPro" id="IPR017441">
    <property type="entry name" value="Protein_kinase_ATP_BS"/>
</dbReference>
<evidence type="ECO:0000256" key="10">
    <source>
        <dbReference type="RuleBase" id="RU000304"/>
    </source>
</evidence>
<evidence type="ECO:0000313" key="13">
    <source>
        <dbReference type="EMBL" id="CAK4034559.1"/>
    </source>
</evidence>
<dbReference type="Gene3D" id="1.10.510.10">
    <property type="entry name" value="Transferase(Phosphotransferase) domain 1"/>
    <property type="match status" value="1"/>
</dbReference>
<evidence type="ECO:0000256" key="1">
    <source>
        <dbReference type="ARBA" id="ARBA00006485"/>
    </source>
</evidence>
<keyword evidence="3" id="KW-0808">Transferase</keyword>
<feature type="compositionally biased region" description="Basic and acidic residues" evidence="11">
    <location>
        <begin position="385"/>
        <end position="403"/>
    </location>
</feature>
<feature type="region of interest" description="Disordered" evidence="11">
    <location>
        <begin position="366"/>
        <end position="403"/>
    </location>
</feature>
<comment type="caution">
    <text evidence="13">The sequence shown here is derived from an EMBL/GenBank/DDBJ whole genome shotgun (WGS) entry which is preliminary data.</text>
</comment>
<dbReference type="EMBL" id="CAVMBE010000123">
    <property type="protein sequence ID" value="CAK4034559.1"/>
    <property type="molecule type" value="Genomic_DNA"/>
</dbReference>
<dbReference type="GO" id="GO:0008353">
    <property type="term" value="F:RNA polymerase II CTD heptapeptide repeat kinase activity"/>
    <property type="evidence" value="ECO:0007669"/>
    <property type="project" value="TreeGrafter"/>
</dbReference>
<evidence type="ECO:0000256" key="11">
    <source>
        <dbReference type="SAM" id="MobiDB-lite"/>
    </source>
</evidence>
<dbReference type="GO" id="GO:0005737">
    <property type="term" value="C:cytoplasm"/>
    <property type="evidence" value="ECO:0007669"/>
    <property type="project" value="TreeGrafter"/>
</dbReference>
<keyword evidence="5 13" id="KW-0418">Kinase</keyword>
<feature type="region of interest" description="Disordered" evidence="11">
    <location>
        <begin position="1"/>
        <end position="50"/>
    </location>
</feature>
<evidence type="ECO:0000256" key="7">
    <source>
        <dbReference type="ARBA" id="ARBA00047811"/>
    </source>
</evidence>